<keyword evidence="6 8" id="KW-0472">Membrane</keyword>
<evidence type="ECO:0000256" key="4">
    <source>
        <dbReference type="ARBA" id="ARBA00022692"/>
    </source>
</evidence>
<dbReference type="RefSeq" id="XP_040707596.1">
    <property type="nucleotide sequence ID" value="XM_040841214.1"/>
</dbReference>
<feature type="transmembrane region" description="Helical" evidence="8">
    <location>
        <begin position="285"/>
        <end position="307"/>
    </location>
</feature>
<comment type="subcellular location">
    <subcellularLocation>
        <location evidence="1">Membrane</location>
        <topology evidence="1">Multi-pass membrane protein</topology>
    </subcellularLocation>
</comment>
<dbReference type="PANTHER" id="PTHR48022:SF43">
    <property type="entry name" value="QUINATE TRANSPORTER, PUTATIVE (AFU_ORTHOLOGUE AFUA_1G16230)-RELATED"/>
    <property type="match status" value="1"/>
</dbReference>
<comment type="similarity">
    <text evidence="2 7">Belongs to the major facilitator superfamily. Sugar transporter (TC 2.A.1.1) family.</text>
</comment>
<dbReference type="InterPro" id="IPR005828">
    <property type="entry name" value="MFS_sugar_transport-like"/>
</dbReference>
<keyword evidence="3 7" id="KW-0813">Transport</keyword>
<dbReference type="NCBIfam" id="TIGR00879">
    <property type="entry name" value="SP"/>
    <property type="match status" value="1"/>
</dbReference>
<dbReference type="InterPro" id="IPR020846">
    <property type="entry name" value="MFS_dom"/>
</dbReference>
<feature type="transmembrane region" description="Helical" evidence="8">
    <location>
        <begin position="425"/>
        <end position="446"/>
    </location>
</feature>
<dbReference type="Gene3D" id="1.20.1250.20">
    <property type="entry name" value="MFS general substrate transporter like domains"/>
    <property type="match status" value="1"/>
</dbReference>
<evidence type="ECO:0000256" key="3">
    <source>
        <dbReference type="ARBA" id="ARBA00022448"/>
    </source>
</evidence>
<dbReference type="PROSITE" id="PS51257">
    <property type="entry name" value="PROKAR_LIPOPROTEIN"/>
    <property type="match status" value="1"/>
</dbReference>
<dbReference type="PANTHER" id="PTHR48022">
    <property type="entry name" value="PLASTIDIC GLUCOSE TRANSPORTER 4"/>
    <property type="match status" value="1"/>
</dbReference>
<dbReference type="PRINTS" id="PR00171">
    <property type="entry name" value="SUGRTRNSPORT"/>
</dbReference>
<feature type="transmembrane region" description="Helical" evidence="8">
    <location>
        <begin position="129"/>
        <end position="146"/>
    </location>
</feature>
<evidence type="ECO:0000313" key="10">
    <source>
        <dbReference type="EMBL" id="OJJ63790.1"/>
    </source>
</evidence>
<feature type="transmembrane region" description="Helical" evidence="8">
    <location>
        <begin position="102"/>
        <end position="123"/>
    </location>
</feature>
<dbReference type="FunFam" id="1.20.1250.20:FF:000558">
    <property type="entry name" value="MFS quinate transporter, putative"/>
    <property type="match status" value="1"/>
</dbReference>
<name>A0A1L9TWI4_9EURO</name>
<dbReference type="GO" id="GO:0005351">
    <property type="term" value="F:carbohydrate:proton symporter activity"/>
    <property type="evidence" value="ECO:0007669"/>
    <property type="project" value="TreeGrafter"/>
</dbReference>
<dbReference type="EMBL" id="KV878582">
    <property type="protein sequence ID" value="OJJ63790.1"/>
    <property type="molecule type" value="Genomic_DNA"/>
</dbReference>
<dbReference type="Proteomes" id="UP000184356">
    <property type="component" value="Unassembled WGS sequence"/>
</dbReference>
<feature type="transmembrane region" description="Helical" evidence="8">
    <location>
        <begin position="72"/>
        <end position="90"/>
    </location>
</feature>
<sequence>MRRLKVDRSRWTAPPFYVFVIITIACGSIPKGYDEGGYSASVRLDSFKTDFNLLPSNWTGDQTGLANRTANITSFNILGAALGALVSLDLNDRLGRLQSWRLSCVVWTFGTLIQVFSSGIYGLLLFARIFGGLGAGALTVVTPLYLSEIAPARTRGLVVSIYMVVLLAVLSLGFFINYAAQIHMAATSRQYRLVQAIPIIPVGIAFKASLILPETPRYLISQCRPDEGRKVLARLRGKDISSPEVDDEFRLITTQSRLRAHTLSSTTNWTAFKETQSNPNYRQRFWLLMAMQTISQWTGGNGITYYVSNIFETAGVTGDAISLVSSGAYGIVKLIFTMAFTWGLIDYLGRRRCTLLGLFLQLAAHIYLASYMGVLRPTGTDPINKPASDAAIASVFVYAVGWSIGLCTIPYLYGTEIFPTRIRNICYAVSMSLHWFFQFAVVRVTPNMFVSLHDWGAYLFWALVCFVGLVVLGVWMPETKGVDIERMGELFEGPWYLRWRAKVEPKEKVEGQE</sequence>
<evidence type="ECO:0000313" key="11">
    <source>
        <dbReference type="Proteomes" id="UP000184356"/>
    </source>
</evidence>
<dbReference type="Pfam" id="PF00083">
    <property type="entry name" value="Sugar_tr"/>
    <property type="match status" value="1"/>
</dbReference>
<evidence type="ECO:0000256" key="1">
    <source>
        <dbReference type="ARBA" id="ARBA00004141"/>
    </source>
</evidence>
<feature type="transmembrane region" description="Helical" evidence="8">
    <location>
        <begin position="395"/>
        <end position="413"/>
    </location>
</feature>
<dbReference type="GeneID" id="63757287"/>
<evidence type="ECO:0000256" key="7">
    <source>
        <dbReference type="RuleBase" id="RU003346"/>
    </source>
</evidence>
<dbReference type="InterPro" id="IPR003663">
    <property type="entry name" value="Sugar/inositol_transpt"/>
</dbReference>
<dbReference type="VEuPathDB" id="FungiDB:ASPSYDRAFT_142132"/>
<gene>
    <name evidence="10" type="ORF">ASPSYDRAFT_142132</name>
</gene>
<dbReference type="AlphaFoldDB" id="A0A1L9TWI4"/>
<protein>
    <recommendedName>
        <fullName evidence="9">Major facilitator superfamily (MFS) profile domain-containing protein</fullName>
    </recommendedName>
</protein>
<evidence type="ECO:0000259" key="9">
    <source>
        <dbReference type="PROSITE" id="PS50850"/>
    </source>
</evidence>
<feature type="transmembrane region" description="Helical" evidence="8">
    <location>
        <begin position="158"/>
        <end position="180"/>
    </location>
</feature>
<keyword evidence="5 8" id="KW-1133">Transmembrane helix</keyword>
<feature type="transmembrane region" description="Helical" evidence="8">
    <location>
        <begin position="355"/>
        <end position="375"/>
    </location>
</feature>
<feature type="transmembrane region" description="Helical" evidence="8">
    <location>
        <begin position="327"/>
        <end position="348"/>
    </location>
</feature>
<dbReference type="InterPro" id="IPR036259">
    <property type="entry name" value="MFS_trans_sf"/>
</dbReference>
<feature type="transmembrane region" description="Helical" evidence="8">
    <location>
        <begin position="458"/>
        <end position="477"/>
    </location>
</feature>
<proteinExistence type="inferred from homology"/>
<reference evidence="11" key="1">
    <citation type="journal article" date="2017" name="Genome Biol.">
        <title>Comparative genomics reveals high biological diversity and specific adaptations in the industrially and medically important fungal genus Aspergillus.</title>
        <authorList>
            <person name="de Vries R.P."/>
            <person name="Riley R."/>
            <person name="Wiebenga A."/>
            <person name="Aguilar-Osorio G."/>
            <person name="Amillis S."/>
            <person name="Uchima C.A."/>
            <person name="Anderluh G."/>
            <person name="Asadollahi M."/>
            <person name="Askin M."/>
            <person name="Barry K."/>
            <person name="Battaglia E."/>
            <person name="Bayram O."/>
            <person name="Benocci T."/>
            <person name="Braus-Stromeyer S.A."/>
            <person name="Caldana C."/>
            <person name="Canovas D."/>
            <person name="Cerqueira G.C."/>
            <person name="Chen F."/>
            <person name="Chen W."/>
            <person name="Choi C."/>
            <person name="Clum A."/>
            <person name="Dos Santos R.A."/>
            <person name="Damasio A.R."/>
            <person name="Diallinas G."/>
            <person name="Emri T."/>
            <person name="Fekete E."/>
            <person name="Flipphi M."/>
            <person name="Freyberg S."/>
            <person name="Gallo A."/>
            <person name="Gournas C."/>
            <person name="Habgood R."/>
            <person name="Hainaut M."/>
            <person name="Harispe M.L."/>
            <person name="Henrissat B."/>
            <person name="Hilden K.S."/>
            <person name="Hope R."/>
            <person name="Hossain A."/>
            <person name="Karabika E."/>
            <person name="Karaffa L."/>
            <person name="Karanyi Z."/>
            <person name="Krasevec N."/>
            <person name="Kuo A."/>
            <person name="Kusch H."/>
            <person name="LaButti K."/>
            <person name="Lagendijk E.L."/>
            <person name="Lapidus A."/>
            <person name="Levasseur A."/>
            <person name="Lindquist E."/>
            <person name="Lipzen A."/>
            <person name="Logrieco A.F."/>
            <person name="MacCabe A."/>
            <person name="Maekelae M.R."/>
            <person name="Malavazi I."/>
            <person name="Melin P."/>
            <person name="Meyer V."/>
            <person name="Mielnichuk N."/>
            <person name="Miskei M."/>
            <person name="Molnar A.P."/>
            <person name="Mule G."/>
            <person name="Ngan C.Y."/>
            <person name="Orejas M."/>
            <person name="Orosz E."/>
            <person name="Ouedraogo J.P."/>
            <person name="Overkamp K.M."/>
            <person name="Park H.-S."/>
            <person name="Perrone G."/>
            <person name="Piumi F."/>
            <person name="Punt P.J."/>
            <person name="Ram A.F."/>
            <person name="Ramon A."/>
            <person name="Rauscher S."/>
            <person name="Record E."/>
            <person name="Riano-Pachon D.M."/>
            <person name="Robert V."/>
            <person name="Roehrig J."/>
            <person name="Ruller R."/>
            <person name="Salamov A."/>
            <person name="Salih N.S."/>
            <person name="Samson R.A."/>
            <person name="Sandor E."/>
            <person name="Sanguinetti M."/>
            <person name="Schuetze T."/>
            <person name="Sepcic K."/>
            <person name="Shelest E."/>
            <person name="Sherlock G."/>
            <person name="Sophianopoulou V."/>
            <person name="Squina F.M."/>
            <person name="Sun H."/>
            <person name="Susca A."/>
            <person name="Todd R.B."/>
            <person name="Tsang A."/>
            <person name="Unkles S.E."/>
            <person name="van de Wiele N."/>
            <person name="van Rossen-Uffink D."/>
            <person name="Oliveira J.V."/>
            <person name="Vesth T.C."/>
            <person name="Visser J."/>
            <person name="Yu J.-H."/>
            <person name="Zhou M."/>
            <person name="Andersen M.R."/>
            <person name="Archer D.B."/>
            <person name="Baker S.E."/>
            <person name="Benoit I."/>
            <person name="Brakhage A.A."/>
            <person name="Braus G.H."/>
            <person name="Fischer R."/>
            <person name="Frisvad J.C."/>
            <person name="Goldman G.H."/>
            <person name="Houbraken J."/>
            <person name="Oakley B."/>
            <person name="Pocsi I."/>
            <person name="Scazzocchio C."/>
            <person name="Seiboth B."/>
            <person name="vanKuyk P.A."/>
            <person name="Wortman J."/>
            <person name="Dyer P.S."/>
            <person name="Grigoriev I.V."/>
        </authorList>
    </citation>
    <scope>NUCLEOTIDE SEQUENCE [LARGE SCALE GENOMIC DNA]</scope>
    <source>
        <strain evidence="11">CBS 593.65</strain>
    </source>
</reference>
<dbReference type="PROSITE" id="PS00217">
    <property type="entry name" value="SUGAR_TRANSPORT_2"/>
    <property type="match status" value="1"/>
</dbReference>
<dbReference type="OrthoDB" id="508119at2759"/>
<accession>A0A1L9TWI4</accession>
<feature type="domain" description="Major facilitator superfamily (MFS) profile" evidence="9">
    <location>
        <begin position="20"/>
        <end position="480"/>
    </location>
</feature>
<dbReference type="InterPro" id="IPR050360">
    <property type="entry name" value="MFS_Sugar_Transporters"/>
</dbReference>
<dbReference type="GO" id="GO:0016020">
    <property type="term" value="C:membrane"/>
    <property type="evidence" value="ECO:0007669"/>
    <property type="project" value="UniProtKB-SubCell"/>
</dbReference>
<dbReference type="STRING" id="1036612.A0A1L9TWI4"/>
<evidence type="ECO:0000256" key="6">
    <source>
        <dbReference type="ARBA" id="ARBA00023136"/>
    </source>
</evidence>
<dbReference type="SUPFAM" id="SSF103473">
    <property type="entry name" value="MFS general substrate transporter"/>
    <property type="match status" value="1"/>
</dbReference>
<dbReference type="InterPro" id="IPR005829">
    <property type="entry name" value="Sugar_transporter_CS"/>
</dbReference>
<keyword evidence="4 8" id="KW-0812">Transmembrane</keyword>
<keyword evidence="11" id="KW-1185">Reference proteome</keyword>
<evidence type="ECO:0000256" key="5">
    <source>
        <dbReference type="ARBA" id="ARBA00022989"/>
    </source>
</evidence>
<dbReference type="PROSITE" id="PS50850">
    <property type="entry name" value="MFS"/>
    <property type="match status" value="1"/>
</dbReference>
<evidence type="ECO:0000256" key="2">
    <source>
        <dbReference type="ARBA" id="ARBA00010992"/>
    </source>
</evidence>
<organism evidence="10 11">
    <name type="scientific">Aspergillus sydowii CBS 593.65</name>
    <dbReference type="NCBI Taxonomy" id="1036612"/>
    <lineage>
        <taxon>Eukaryota</taxon>
        <taxon>Fungi</taxon>
        <taxon>Dikarya</taxon>
        <taxon>Ascomycota</taxon>
        <taxon>Pezizomycotina</taxon>
        <taxon>Eurotiomycetes</taxon>
        <taxon>Eurotiomycetidae</taxon>
        <taxon>Eurotiales</taxon>
        <taxon>Aspergillaceae</taxon>
        <taxon>Aspergillus</taxon>
        <taxon>Aspergillus subgen. Nidulantes</taxon>
    </lineage>
</organism>
<evidence type="ECO:0000256" key="8">
    <source>
        <dbReference type="SAM" id="Phobius"/>
    </source>
</evidence>